<evidence type="ECO:0000256" key="2">
    <source>
        <dbReference type="ARBA" id="ARBA00022692"/>
    </source>
</evidence>
<dbReference type="GO" id="GO:0016020">
    <property type="term" value="C:membrane"/>
    <property type="evidence" value="ECO:0007669"/>
    <property type="project" value="UniProtKB-SubCell"/>
</dbReference>
<feature type="transmembrane region" description="Helical" evidence="5">
    <location>
        <begin position="138"/>
        <end position="157"/>
    </location>
</feature>
<dbReference type="AlphaFoldDB" id="A0A1F4SNN3"/>
<protein>
    <recommendedName>
        <fullName evidence="6">Yip1 domain-containing protein</fullName>
    </recommendedName>
</protein>
<organism evidence="7 8">
    <name type="scientific">candidate division WOR-1 bacterium RIFOXYB2_FULL_37_13</name>
    <dbReference type="NCBI Taxonomy" id="1802579"/>
    <lineage>
        <taxon>Bacteria</taxon>
        <taxon>Bacillati</taxon>
        <taxon>Saganbacteria</taxon>
    </lineage>
</organism>
<accession>A0A1F4SNN3</accession>
<reference evidence="7 8" key="1">
    <citation type="journal article" date="2016" name="Nat. Commun.">
        <title>Thousands of microbial genomes shed light on interconnected biogeochemical processes in an aquifer system.</title>
        <authorList>
            <person name="Anantharaman K."/>
            <person name="Brown C.T."/>
            <person name="Hug L.A."/>
            <person name="Sharon I."/>
            <person name="Castelle C.J."/>
            <person name="Probst A.J."/>
            <person name="Thomas B.C."/>
            <person name="Singh A."/>
            <person name="Wilkins M.J."/>
            <person name="Karaoz U."/>
            <person name="Brodie E.L."/>
            <person name="Williams K.H."/>
            <person name="Hubbard S.S."/>
            <person name="Banfield J.F."/>
        </authorList>
    </citation>
    <scope>NUCLEOTIDE SEQUENCE [LARGE SCALE GENOMIC DNA]</scope>
</reference>
<dbReference type="InterPro" id="IPR006977">
    <property type="entry name" value="Yip1_dom"/>
</dbReference>
<feature type="transmembrane region" description="Helical" evidence="5">
    <location>
        <begin position="33"/>
        <end position="55"/>
    </location>
</feature>
<gene>
    <name evidence="7" type="ORF">A2310_07035</name>
</gene>
<feature type="transmembrane region" description="Helical" evidence="5">
    <location>
        <begin position="75"/>
        <end position="100"/>
    </location>
</feature>
<evidence type="ECO:0000313" key="7">
    <source>
        <dbReference type="EMBL" id="OGC22035.1"/>
    </source>
</evidence>
<keyword evidence="2 5" id="KW-0812">Transmembrane</keyword>
<evidence type="ECO:0000313" key="8">
    <source>
        <dbReference type="Proteomes" id="UP000178417"/>
    </source>
</evidence>
<evidence type="ECO:0000259" key="6">
    <source>
        <dbReference type="Pfam" id="PF04893"/>
    </source>
</evidence>
<dbReference type="Proteomes" id="UP000178417">
    <property type="component" value="Unassembled WGS sequence"/>
</dbReference>
<dbReference type="Pfam" id="PF04893">
    <property type="entry name" value="Yip1"/>
    <property type="match status" value="1"/>
</dbReference>
<dbReference type="EMBL" id="MEUB01000033">
    <property type="protein sequence ID" value="OGC22035.1"/>
    <property type="molecule type" value="Genomic_DNA"/>
</dbReference>
<evidence type="ECO:0000256" key="1">
    <source>
        <dbReference type="ARBA" id="ARBA00004141"/>
    </source>
</evidence>
<evidence type="ECO:0000256" key="3">
    <source>
        <dbReference type="ARBA" id="ARBA00022989"/>
    </source>
</evidence>
<feature type="domain" description="Yip1" evidence="6">
    <location>
        <begin position="10"/>
        <end position="179"/>
    </location>
</feature>
<evidence type="ECO:0000256" key="5">
    <source>
        <dbReference type="SAM" id="Phobius"/>
    </source>
</evidence>
<feature type="transmembrane region" description="Helical" evidence="5">
    <location>
        <begin position="112"/>
        <end position="132"/>
    </location>
</feature>
<comment type="caution">
    <text evidence="7">The sequence shown here is derived from an EMBL/GenBank/DDBJ whole genome shotgun (WGS) entry which is preliminary data.</text>
</comment>
<name>A0A1F4SNN3_UNCSA</name>
<keyword evidence="3 5" id="KW-1133">Transmembrane helix</keyword>
<comment type="subcellular location">
    <subcellularLocation>
        <location evidence="1">Membrane</location>
        <topology evidence="1">Multi-pass membrane protein</topology>
    </subcellularLocation>
</comment>
<proteinExistence type="predicted"/>
<evidence type="ECO:0000256" key="4">
    <source>
        <dbReference type="ARBA" id="ARBA00023136"/>
    </source>
</evidence>
<keyword evidence="4 5" id="KW-0472">Membrane</keyword>
<sequence>MMEKIFSSMIEILLRPKEEWEAIKTEANDKKTVILYPVFVAIIPALAILVGYSIVGIPMQYEYVRMPFGMAVFSSLMFVFLSFAAIAAVAIMINIFCNYFKIEGSWLTYFKLAAYSSTAPLLANVFYLIPVVQFLKIVGFYGCLTLFVGLPVMLDIPKEKEMQFVVTVIVFAIIISIVFFGITKYFIGPVYSEVL</sequence>
<feature type="transmembrane region" description="Helical" evidence="5">
    <location>
        <begin position="164"/>
        <end position="187"/>
    </location>
</feature>